<keyword evidence="4" id="KW-1185">Reference proteome</keyword>
<sequence length="67" mass="7182">MNRQYIGMGGQGPVPRRAKKGSKNPFTIATNALFYSENAEITRSITIFGLAVAFLSTGFGEAFLVPA</sequence>
<protein>
    <submittedName>
        <fullName evidence="3">Uncharacterized protein</fullName>
    </submittedName>
</protein>
<accession>A0AA39Z298</accession>
<dbReference type="EMBL" id="JAULSY010000144">
    <property type="protein sequence ID" value="KAK0662070.1"/>
    <property type="molecule type" value="Genomic_DNA"/>
</dbReference>
<keyword evidence="2" id="KW-0472">Membrane</keyword>
<proteinExistence type="predicted"/>
<dbReference type="Proteomes" id="UP001174997">
    <property type="component" value="Unassembled WGS sequence"/>
</dbReference>
<feature type="transmembrane region" description="Helical" evidence="2">
    <location>
        <begin position="45"/>
        <end position="65"/>
    </location>
</feature>
<comment type="caution">
    <text evidence="3">The sequence shown here is derived from an EMBL/GenBank/DDBJ whole genome shotgun (WGS) entry which is preliminary data.</text>
</comment>
<evidence type="ECO:0000313" key="4">
    <source>
        <dbReference type="Proteomes" id="UP001174997"/>
    </source>
</evidence>
<keyword evidence="2" id="KW-1133">Transmembrane helix</keyword>
<gene>
    <name evidence="3" type="ORF">QBC41DRAFT_307183</name>
</gene>
<name>A0AA39Z298_9PEZI</name>
<reference evidence="3" key="1">
    <citation type="submission" date="2023-06" db="EMBL/GenBank/DDBJ databases">
        <title>Genome-scale phylogeny and comparative genomics of the fungal order Sordariales.</title>
        <authorList>
            <consortium name="Lawrence Berkeley National Laboratory"/>
            <person name="Hensen N."/>
            <person name="Bonometti L."/>
            <person name="Westerberg I."/>
            <person name="Brannstrom I.O."/>
            <person name="Guillou S."/>
            <person name="Cros-Aarteil S."/>
            <person name="Calhoun S."/>
            <person name="Haridas S."/>
            <person name="Kuo A."/>
            <person name="Mondo S."/>
            <person name="Pangilinan J."/>
            <person name="Riley R."/>
            <person name="Labutti K."/>
            <person name="Andreopoulos B."/>
            <person name="Lipzen A."/>
            <person name="Chen C."/>
            <person name="Yanf M."/>
            <person name="Daum C."/>
            <person name="Ng V."/>
            <person name="Clum A."/>
            <person name="Steindorff A."/>
            <person name="Ohm R."/>
            <person name="Martin F."/>
            <person name="Silar P."/>
            <person name="Natvig D."/>
            <person name="Lalanne C."/>
            <person name="Gautier V."/>
            <person name="Ament-Velasquez S.L."/>
            <person name="Kruys A."/>
            <person name="Hutchinson M.I."/>
            <person name="Powell A.J."/>
            <person name="Barry K."/>
            <person name="Miller A.N."/>
            <person name="Grigoriev I.V."/>
            <person name="Debuchy R."/>
            <person name="Gladieux P."/>
            <person name="Thoren M.H."/>
            <person name="Johannesson H."/>
        </authorList>
    </citation>
    <scope>NUCLEOTIDE SEQUENCE</scope>
    <source>
        <strain evidence="3">CBS 307.81</strain>
    </source>
</reference>
<feature type="region of interest" description="Disordered" evidence="1">
    <location>
        <begin position="1"/>
        <end position="23"/>
    </location>
</feature>
<keyword evidence="2" id="KW-0812">Transmembrane</keyword>
<organism evidence="3 4">
    <name type="scientific">Cercophora samala</name>
    <dbReference type="NCBI Taxonomy" id="330535"/>
    <lineage>
        <taxon>Eukaryota</taxon>
        <taxon>Fungi</taxon>
        <taxon>Dikarya</taxon>
        <taxon>Ascomycota</taxon>
        <taxon>Pezizomycotina</taxon>
        <taxon>Sordariomycetes</taxon>
        <taxon>Sordariomycetidae</taxon>
        <taxon>Sordariales</taxon>
        <taxon>Lasiosphaeriaceae</taxon>
        <taxon>Cercophora</taxon>
    </lineage>
</organism>
<dbReference type="AlphaFoldDB" id="A0AA39Z298"/>
<evidence type="ECO:0000313" key="3">
    <source>
        <dbReference type="EMBL" id="KAK0662070.1"/>
    </source>
</evidence>
<evidence type="ECO:0000256" key="2">
    <source>
        <dbReference type="SAM" id="Phobius"/>
    </source>
</evidence>
<evidence type="ECO:0000256" key="1">
    <source>
        <dbReference type="SAM" id="MobiDB-lite"/>
    </source>
</evidence>